<feature type="compositionally biased region" description="Basic and acidic residues" evidence="1">
    <location>
        <begin position="904"/>
        <end position="1082"/>
    </location>
</feature>
<feature type="compositionally biased region" description="Polar residues" evidence="1">
    <location>
        <begin position="450"/>
        <end position="480"/>
    </location>
</feature>
<feature type="region of interest" description="Disordered" evidence="1">
    <location>
        <begin position="509"/>
        <end position="528"/>
    </location>
</feature>
<dbReference type="CDD" id="cd00072">
    <property type="entry name" value="GYF"/>
    <property type="match status" value="1"/>
</dbReference>
<feature type="domain" description="GYF" evidence="2">
    <location>
        <begin position="574"/>
        <end position="622"/>
    </location>
</feature>
<evidence type="ECO:0000313" key="3">
    <source>
        <dbReference type="EMBL" id="KAK7869596.1"/>
    </source>
</evidence>
<feature type="compositionally biased region" description="Low complexity" evidence="1">
    <location>
        <begin position="299"/>
        <end position="308"/>
    </location>
</feature>
<dbReference type="Proteomes" id="UP001378592">
    <property type="component" value="Unassembled WGS sequence"/>
</dbReference>
<dbReference type="InterPro" id="IPR051640">
    <property type="entry name" value="GRB10-interact_GYF"/>
</dbReference>
<feature type="compositionally biased region" description="Polar residues" evidence="1">
    <location>
        <begin position="1094"/>
        <end position="1104"/>
    </location>
</feature>
<feature type="compositionally biased region" description="Basic and acidic residues" evidence="1">
    <location>
        <begin position="365"/>
        <end position="374"/>
    </location>
</feature>
<feature type="compositionally biased region" description="Low complexity" evidence="1">
    <location>
        <begin position="1261"/>
        <end position="1278"/>
    </location>
</feature>
<feature type="region of interest" description="Disordered" evidence="1">
    <location>
        <begin position="902"/>
        <end position="1213"/>
    </location>
</feature>
<gene>
    <name evidence="3" type="ORF">R5R35_003385</name>
</gene>
<feature type="compositionally biased region" description="Polar residues" evidence="1">
    <location>
        <begin position="338"/>
        <end position="350"/>
    </location>
</feature>
<reference evidence="3 4" key="1">
    <citation type="submission" date="2024-03" db="EMBL/GenBank/DDBJ databases">
        <title>The genome assembly and annotation of the cricket Gryllus longicercus Weissman &amp; Gray.</title>
        <authorList>
            <person name="Szrajer S."/>
            <person name="Gray D."/>
            <person name="Ylla G."/>
        </authorList>
    </citation>
    <scope>NUCLEOTIDE SEQUENCE [LARGE SCALE GENOMIC DNA]</scope>
    <source>
        <strain evidence="3">DAG 2021-001</strain>
        <tissue evidence="3">Whole body minus gut</tissue>
    </source>
</reference>
<dbReference type="EMBL" id="JAZDUA010000072">
    <property type="protein sequence ID" value="KAK7869596.1"/>
    <property type="molecule type" value="Genomic_DNA"/>
</dbReference>
<dbReference type="SMART" id="SM00444">
    <property type="entry name" value="GYF"/>
    <property type="match status" value="1"/>
</dbReference>
<name>A0AAN9Z9Y6_9ORTH</name>
<proteinExistence type="predicted"/>
<comment type="caution">
    <text evidence="3">The sequence shown here is derived from an EMBL/GenBank/DDBJ whole genome shotgun (WGS) entry which is preliminary data.</text>
</comment>
<dbReference type="PANTHER" id="PTHR14445">
    <property type="entry name" value="GRB10 INTERACTING GYF PROTEIN"/>
    <property type="match status" value="1"/>
</dbReference>
<dbReference type="InterPro" id="IPR003169">
    <property type="entry name" value="GYF"/>
</dbReference>
<dbReference type="Gene3D" id="3.30.1490.40">
    <property type="match status" value="1"/>
</dbReference>
<dbReference type="GO" id="GO:0005829">
    <property type="term" value="C:cytosol"/>
    <property type="evidence" value="ECO:0007669"/>
    <property type="project" value="TreeGrafter"/>
</dbReference>
<dbReference type="PROSITE" id="PS50829">
    <property type="entry name" value="GYF"/>
    <property type="match status" value="1"/>
</dbReference>
<feature type="compositionally biased region" description="Polar residues" evidence="1">
    <location>
        <begin position="1202"/>
        <end position="1213"/>
    </location>
</feature>
<feature type="compositionally biased region" description="Polar residues" evidence="1">
    <location>
        <begin position="398"/>
        <end position="414"/>
    </location>
</feature>
<accession>A0AAN9Z9Y6</accession>
<feature type="compositionally biased region" description="Basic and acidic residues" evidence="1">
    <location>
        <begin position="1190"/>
        <end position="1201"/>
    </location>
</feature>
<feature type="compositionally biased region" description="Low complexity" evidence="1">
    <location>
        <begin position="1129"/>
        <end position="1154"/>
    </location>
</feature>
<feature type="region of interest" description="Disordered" evidence="1">
    <location>
        <begin position="753"/>
        <end position="773"/>
    </location>
</feature>
<dbReference type="InterPro" id="IPR035445">
    <property type="entry name" value="GYF-like_dom_sf"/>
</dbReference>
<feature type="compositionally biased region" description="Basic and acidic residues" evidence="1">
    <location>
        <begin position="236"/>
        <end position="267"/>
    </location>
</feature>
<feature type="region of interest" description="Disordered" evidence="1">
    <location>
        <begin position="101"/>
        <end position="489"/>
    </location>
</feature>
<feature type="compositionally biased region" description="Polar residues" evidence="1">
    <location>
        <begin position="509"/>
        <end position="522"/>
    </location>
</feature>
<protein>
    <recommendedName>
        <fullName evidence="2">GYF domain-containing protein</fullName>
    </recommendedName>
</protein>
<evidence type="ECO:0000313" key="4">
    <source>
        <dbReference type="Proteomes" id="UP001378592"/>
    </source>
</evidence>
<dbReference type="SUPFAM" id="SSF55277">
    <property type="entry name" value="GYF domain"/>
    <property type="match status" value="1"/>
</dbReference>
<sequence>MTDSLKFGPEWLRNLSQDGCAQSSISTPRYQLAEHRYGREEMLALFDRLVKAPDTLVGVPALYVEKTQTPLALLQMTEEETRTWNRGINSDAVLRIALKTPASGIPGGNRGGRGGSVDRGRGRGRGGYHYTRGLSYEEPGEAGDMRSGRGGPDRGESSGSSAAVSFPRSIRSFDRTQSSTAERSWGERNGVDPGDWNGSTSPRKDFSGRGFMAENWRRHRGGGEDDEGWRTASSNRTEKWGRPNSWRDGEKEGADDRGGRSWDRNRGWNENAPTTHTAHRRPWDEDHLPEWAMENPSESGGSFDASGAFHGGGGFSDDEDGGPMGRGHREPRTRLLSEGNSSKKGQSQPSRRVGGLSHDAGPPGQDDHPRREEGPGVEQIDSAHQHQQHQHHSTHQQISNENVSGPSFKNLPSSESDKNKTVNVSMQPSSKSESSDKVNSVPTQPPVNAENMSETTSSVKTTGNGKHSATNNAGAQQTRKPSPDVTLIVPDNTATCVSDNVDHRFPSTQEPVNNMQLHQPSSKPVGRQKSEDDMERMQEVADDLVAKLIYDEEGQDKTTSRIPSMGTSSVRQASDKWFYRDPQGEVQGPFSAAEMAEWFRSGYFTLSLLVRRGCDECYSQLGDLIKKWGRVPFLPGPTMPPLKTTDPVATTTPTLVQPTPSQGIPGGLPQDSLLLHQYQYMLQRQLQLRQAATVQAVVGKLSQSEQWNTLTPLEQQQLIMQQMAQQPMDASLGPFATQKNPVFQLLSQMQQQAKVPPPPPLVPESSKIPSGPVPNPPLDPLQQLIRDMGGLQQPVAPSAPLGMGPVPNAATPMNMPNMMHAAPPPPPTDKVDDPIQSLLRQLGGKVVKPQVDSVWGGTIAPTFNAQSWLQQMAPVPAAPPGQLPTSLWDLHGKDMKTEQQILEEQMRAEEERRREEQRKQEEAEKQRKQLEEELQKREAEKKRLEEQMARMEEEHKRQEEERKKRQAEEERKKKEAEEERKRQEERKKKEAEEERRRQEEAKRREEEQRKKEEAARKREEEKKRKEEEKERKRKLEEERKREEEERKRQEEEAARKKAEEEEQTRRQEQQRRQAEALRRLQERQQQQRAKAAPWSQQASVQPSVGGSLVEIQRQEKEKKEKEAREREQQQALLLLQQQQQQQLQQQQTAAEAARGGSLQLKWAEKKPAPASKVKSLSEIQAEEQEQLAKQVERERVERAQQQKETPLPTSVNIWGTATQSLTWASAATANTNSTSVWGGASTGNSTYWEEVSPPAVQKPTVKNAPKAKVPTPVAPVGKGSNKTRSKKDEALVMKLFEQKSQRGDEFDQWCTKALDNLQATVDIPTFVGFLRDIESPYDVKDYVKLYLGDEKEAQEFARQFLERRSKLRSAQRAVPQEDDMCVPAPAVNPLSTDFQEVKGKGKKAKKSKMFKVDNRILGFNVTAAQDRINVGDRDYGEGM</sequence>
<dbReference type="PANTHER" id="PTHR14445:SF36">
    <property type="entry name" value="FI03272P-RELATED"/>
    <property type="match status" value="1"/>
</dbReference>
<organism evidence="3 4">
    <name type="scientific">Gryllus longicercus</name>
    <dbReference type="NCBI Taxonomy" id="2509291"/>
    <lineage>
        <taxon>Eukaryota</taxon>
        <taxon>Metazoa</taxon>
        <taxon>Ecdysozoa</taxon>
        <taxon>Arthropoda</taxon>
        <taxon>Hexapoda</taxon>
        <taxon>Insecta</taxon>
        <taxon>Pterygota</taxon>
        <taxon>Neoptera</taxon>
        <taxon>Polyneoptera</taxon>
        <taxon>Orthoptera</taxon>
        <taxon>Ensifera</taxon>
        <taxon>Gryllidea</taxon>
        <taxon>Grylloidea</taxon>
        <taxon>Gryllidae</taxon>
        <taxon>Gryllinae</taxon>
        <taxon>Gryllus</taxon>
    </lineage>
</organism>
<keyword evidence="4" id="KW-1185">Reference proteome</keyword>
<feature type="compositionally biased region" description="Basic and acidic residues" evidence="1">
    <location>
        <begin position="143"/>
        <end position="156"/>
    </location>
</feature>
<feature type="compositionally biased region" description="Low complexity" evidence="1">
    <location>
        <begin position="1083"/>
        <end position="1092"/>
    </location>
</feature>
<feature type="compositionally biased region" description="Basic and acidic residues" evidence="1">
    <location>
        <begin position="1112"/>
        <end position="1128"/>
    </location>
</feature>
<dbReference type="Pfam" id="PF02213">
    <property type="entry name" value="GYF"/>
    <property type="match status" value="1"/>
</dbReference>
<evidence type="ECO:0000259" key="2">
    <source>
        <dbReference type="PROSITE" id="PS50829"/>
    </source>
</evidence>
<feature type="compositionally biased region" description="Gly residues" evidence="1">
    <location>
        <begin position="105"/>
        <end position="115"/>
    </location>
</feature>
<evidence type="ECO:0000256" key="1">
    <source>
        <dbReference type="SAM" id="MobiDB-lite"/>
    </source>
</evidence>
<feature type="compositionally biased region" description="Low complexity" evidence="1">
    <location>
        <begin position="424"/>
        <end position="441"/>
    </location>
</feature>
<feature type="region of interest" description="Disordered" evidence="1">
    <location>
        <begin position="1258"/>
        <end position="1284"/>
    </location>
</feature>